<reference evidence="1" key="1">
    <citation type="submission" date="2021-08" db="EMBL/GenBank/DDBJ databases">
        <title>Complete genome sequence of Pseudomonas phytophila.</title>
        <authorList>
            <person name="Weir B.S."/>
            <person name="Templeton M.D."/>
            <person name="Arshed S."/>
            <person name="Andersen M.T."/>
            <person name="Jayaraman J."/>
        </authorList>
    </citation>
    <scope>NUCLEOTIDE SEQUENCE</scope>
    <source>
        <strain evidence="1">ICMP 23753</strain>
    </source>
</reference>
<evidence type="ECO:0000313" key="1">
    <source>
        <dbReference type="EMBL" id="UXZ98195.1"/>
    </source>
</evidence>
<dbReference type="EMBL" id="CP081201">
    <property type="protein sequence ID" value="UXZ98195.1"/>
    <property type="molecule type" value="Genomic_DNA"/>
</dbReference>
<organism evidence="1 2">
    <name type="scientific">Pseudomonas phytophila</name>
    <dbReference type="NCBI Taxonomy" id="2867264"/>
    <lineage>
        <taxon>Bacteria</taxon>
        <taxon>Pseudomonadati</taxon>
        <taxon>Pseudomonadota</taxon>
        <taxon>Gammaproteobacteria</taxon>
        <taxon>Pseudomonadales</taxon>
        <taxon>Pseudomonadaceae</taxon>
        <taxon>Pseudomonas</taxon>
    </lineage>
</organism>
<protein>
    <recommendedName>
        <fullName evidence="3">HIT domain-containing protein</fullName>
    </recommendedName>
</protein>
<proteinExistence type="predicted"/>
<evidence type="ECO:0000313" key="2">
    <source>
        <dbReference type="Proteomes" id="UP001063228"/>
    </source>
</evidence>
<evidence type="ECO:0008006" key="3">
    <source>
        <dbReference type="Google" id="ProtNLM"/>
    </source>
</evidence>
<dbReference type="Proteomes" id="UP001063228">
    <property type="component" value="Chromosome"/>
</dbReference>
<dbReference type="Gene3D" id="3.30.428.10">
    <property type="entry name" value="HIT-like"/>
    <property type="match status" value="1"/>
</dbReference>
<name>A0ABY6FJW6_9PSED</name>
<sequence length="149" mass="16952">MNEWDIFETEHWRVSHRRDARYGGYLMVSSVAAASDFMDLGDSALASLGDALRQTEQLLFQVFEPVKVIVYKLGFSAGFNLHFHVVPVTHSLLAEIEKHPDYASEPDGNDTILFLSREYCERPLNAEESEAQHTTVMNLRKLYCANSLI</sequence>
<dbReference type="SUPFAM" id="SSF54197">
    <property type="entry name" value="HIT-like"/>
    <property type="match status" value="1"/>
</dbReference>
<accession>A0ABY6FJW6</accession>
<gene>
    <name evidence="1" type="ORF">K3169_10170</name>
</gene>
<keyword evidence="2" id="KW-1185">Reference proteome</keyword>
<dbReference type="InterPro" id="IPR036265">
    <property type="entry name" value="HIT-like_sf"/>
</dbReference>